<reference evidence="2" key="2">
    <citation type="journal article" date="2022" name="Microbiol. Resour. Announc.">
        <title>Metagenome Sequencing to Explore Phylogenomics of Terrestrial Cyanobacteria.</title>
        <authorList>
            <person name="Ward R.D."/>
            <person name="Stajich J.E."/>
            <person name="Johansen J.R."/>
            <person name="Huntemann M."/>
            <person name="Clum A."/>
            <person name="Foster B."/>
            <person name="Foster B."/>
            <person name="Roux S."/>
            <person name="Palaniappan K."/>
            <person name="Varghese N."/>
            <person name="Mukherjee S."/>
            <person name="Reddy T.B.K."/>
            <person name="Daum C."/>
            <person name="Copeland A."/>
            <person name="Chen I.A."/>
            <person name="Ivanova N.N."/>
            <person name="Kyrpides N.C."/>
            <person name="Shapiro N."/>
            <person name="Eloe-Fadrosh E.A."/>
            <person name="Pietrasiak N."/>
        </authorList>
    </citation>
    <scope>NUCLEOTIDE SEQUENCE</scope>
    <source>
        <strain evidence="2">CPER-KK1</strain>
    </source>
</reference>
<evidence type="ECO:0000313" key="3">
    <source>
        <dbReference type="Proteomes" id="UP000753908"/>
    </source>
</evidence>
<dbReference type="Proteomes" id="UP000753908">
    <property type="component" value="Unassembled WGS sequence"/>
</dbReference>
<feature type="domain" description="Knr4/Smi1-like" evidence="1">
    <location>
        <begin position="42"/>
        <end position="158"/>
    </location>
</feature>
<dbReference type="InterPro" id="IPR037883">
    <property type="entry name" value="Knr4/Smi1-like_sf"/>
</dbReference>
<organism evidence="2 3">
    <name type="scientific">Symplocastrum torsivum CPER-KK1</name>
    <dbReference type="NCBI Taxonomy" id="450513"/>
    <lineage>
        <taxon>Bacteria</taxon>
        <taxon>Bacillati</taxon>
        <taxon>Cyanobacteriota</taxon>
        <taxon>Cyanophyceae</taxon>
        <taxon>Oscillatoriophycideae</taxon>
        <taxon>Oscillatoriales</taxon>
        <taxon>Microcoleaceae</taxon>
        <taxon>Symplocastrum</taxon>
    </lineage>
</organism>
<sequence length="177" mass="20072">MNEQDIEKLIHTIESIGVVDSPDVSIPMSMHCQVLPPQPWDKKAFEESLGITLPSAIIHLWDKTSGLRLFEDITYGQWGLIFWSANQVITEQEKRIAQRKEDFYPGDLIVGEFLGDADLLVLRCDPTSPDFSNVIIALPLDSREEWYLAANSLESFLSKFLAAKGDKFWENQSQLTA</sequence>
<name>A0A951UC36_9CYAN</name>
<dbReference type="InterPro" id="IPR018958">
    <property type="entry name" value="Knr4/Smi1-like_dom"/>
</dbReference>
<protein>
    <submittedName>
        <fullName evidence="2">SMI1/KNR4 family protein</fullName>
    </submittedName>
</protein>
<comment type="caution">
    <text evidence="2">The sequence shown here is derived from an EMBL/GenBank/DDBJ whole genome shotgun (WGS) entry which is preliminary data.</text>
</comment>
<proteinExistence type="predicted"/>
<dbReference type="Pfam" id="PF09346">
    <property type="entry name" value="SMI1_KNR4"/>
    <property type="match status" value="1"/>
</dbReference>
<dbReference type="Gene3D" id="3.40.1580.10">
    <property type="entry name" value="SMI1/KNR4-like"/>
    <property type="match status" value="1"/>
</dbReference>
<dbReference type="AlphaFoldDB" id="A0A951UC36"/>
<reference evidence="2" key="1">
    <citation type="submission" date="2021-05" db="EMBL/GenBank/DDBJ databases">
        <authorList>
            <person name="Pietrasiak N."/>
            <person name="Ward R."/>
            <person name="Stajich J.E."/>
            <person name="Kurbessoian T."/>
        </authorList>
    </citation>
    <scope>NUCLEOTIDE SEQUENCE</scope>
    <source>
        <strain evidence="2">CPER-KK1</strain>
    </source>
</reference>
<evidence type="ECO:0000313" key="2">
    <source>
        <dbReference type="EMBL" id="MBW4548098.1"/>
    </source>
</evidence>
<evidence type="ECO:0000259" key="1">
    <source>
        <dbReference type="Pfam" id="PF09346"/>
    </source>
</evidence>
<accession>A0A951UC36</accession>
<dbReference type="SUPFAM" id="SSF160631">
    <property type="entry name" value="SMI1/KNR4-like"/>
    <property type="match status" value="1"/>
</dbReference>
<dbReference type="EMBL" id="JAHHIF010000054">
    <property type="protein sequence ID" value="MBW4548098.1"/>
    <property type="molecule type" value="Genomic_DNA"/>
</dbReference>
<gene>
    <name evidence="2" type="ORF">KME25_27205</name>
</gene>